<organism evidence="1 2">
    <name type="scientific">Dendrobium catenatum</name>
    <dbReference type="NCBI Taxonomy" id="906689"/>
    <lineage>
        <taxon>Eukaryota</taxon>
        <taxon>Viridiplantae</taxon>
        <taxon>Streptophyta</taxon>
        <taxon>Embryophyta</taxon>
        <taxon>Tracheophyta</taxon>
        <taxon>Spermatophyta</taxon>
        <taxon>Magnoliopsida</taxon>
        <taxon>Liliopsida</taxon>
        <taxon>Asparagales</taxon>
        <taxon>Orchidaceae</taxon>
        <taxon>Epidendroideae</taxon>
        <taxon>Malaxideae</taxon>
        <taxon>Dendrobiinae</taxon>
        <taxon>Dendrobium</taxon>
    </lineage>
</organism>
<evidence type="ECO:0000313" key="2">
    <source>
        <dbReference type="Proteomes" id="UP000233837"/>
    </source>
</evidence>
<accession>A0A2I0WQJ3</accession>
<keyword evidence="2" id="KW-1185">Reference proteome</keyword>
<name>A0A2I0WQJ3_9ASPA</name>
<proteinExistence type="predicted"/>
<protein>
    <submittedName>
        <fullName evidence="1">Uncharacterized protein</fullName>
    </submittedName>
</protein>
<dbReference type="EMBL" id="KZ502483">
    <property type="protein sequence ID" value="PKU77928.1"/>
    <property type="molecule type" value="Genomic_DNA"/>
</dbReference>
<gene>
    <name evidence="1" type="ORF">MA16_Dca023030</name>
</gene>
<reference evidence="1 2" key="2">
    <citation type="journal article" date="2017" name="Nature">
        <title>The Apostasia genome and the evolution of orchids.</title>
        <authorList>
            <person name="Zhang G.Q."/>
            <person name="Liu K.W."/>
            <person name="Li Z."/>
            <person name="Lohaus R."/>
            <person name="Hsiao Y.Y."/>
            <person name="Niu S.C."/>
            <person name="Wang J.Y."/>
            <person name="Lin Y.C."/>
            <person name="Xu Q."/>
            <person name="Chen L.J."/>
            <person name="Yoshida K."/>
            <person name="Fujiwara S."/>
            <person name="Wang Z.W."/>
            <person name="Zhang Y.Q."/>
            <person name="Mitsuda N."/>
            <person name="Wang M."/>
            <person name="Liu G.H."/>
            <person name="Pecoraro L."/>
            <person name="Huang H.X."/>
            <person name="Xiao X.J."/>
            <person name="Lin M."/>
            <person name="Wu X.Y."/>
            <person name="Wu W.L."/>
            <person name="Chen Y.Y."/>
            <person name="Chang S.B."/>
            <person name="Sakamoto S."/>
            <person name="Ohme-Takagi M."/>
            <person name="Yagi M."/>
            <person name="Zeng S.J."/>
            <person name="Shen C.Y."/>
            <person name="Yeh C.M."/>
            <person name="Luo Y.B."/>
            <person name="Tsai W.C."/>
            <person name="Van de Peer Y."/>
            <person name="Liu Z.J."/>
        </authorList>
    </citation>
    <scope>NUCLEOTIDE SEQUENCE [LARGE SCALE GENOMIC DNA]</scope>
    <source>
        <tissue evidence="1">The whole plant</tissue>
    </source>
</reference>
<evidence type="ECO:0000313" key="1">
    <source>
        <dbReference type="EMBL" id="PKU77928.1"/>
    </source>
</evidence>
<dbReference type="Proteomes" id="UP000233837">
    <property type="component" value="Unassembled WGS sequence"/>
</dbReference>
<sequence>MSGWMGRLEIEWRKRRHQLQSDSTWVLTSDKRMEDGMLELESGSRLGQVESSDKIWHGGSEGDAIGLGWEVESVRMEERAFGFQSLGI</sequence>
<reference evidence="1 2" key="1">
    <citation type="journal article" date="2016" name="Sci. Rep.">
        <title>The Dendrobium catenatum Lindl. genome sequence provides insights into polysaccharide synthase, floral development and adaptive evolution.</title>
        <authorList>
            <person name="Zhang G.Q."/>
            <person name="Xu Q."/>
            <person name="Bian C."/>
            <person name="Tsai W.C."/>
            <person name="Yeh C.M."/>
            <person name="Liu K.W."/>
            <person name="Yoshida K."/>
            <person name="Zhang L.S."/>
            <person name="Chang S.B."/>
            <person name="Chen F."/>
            <person name="Shi Y."/>
            <person name="Su Y.Y."/>
            <person name="Zhang Y.Q."/>
            <person name="Chen L.J."/>
            <person name="Yin Y."/>
            <person name="Lin M."/>
            <person name="Huang H."/>
            <person name="Deng H."/>
            <person name="Wang Z.W."/>
            <person name="Zhu S.L."/>
            <person name="Zhao X."/>
            <person name="Deng C."/>
            <person name="Niu S.C."/>
            <person name="Huang J."/>
            <person name="Wang M."/>
            <person name="Liu G.H."/>
            <person name="Yang H.J."/>
            <person name="Xiao X.J."/>
            <person name="Hsiao Y.Y."/>
            <person name="Wu W.L."/>
            <person name="Chen Y.Y."/>
            <person name="Mitsuda N."/>
            <person name="Ohme-Takagi M."/>
            <person name="Luo Y.B."/>
            <person name="Van de Peer Y."/>
            <person name="Liu Z.J."/>
        </authorList>
    </citation>
    <scope>NUCLEOTIDE SEQUENCE [LARGE SCALE GENOMIC DNA]</scope>
    <source>
        <tissue evidence="1">The whole plant</tissue>
    </source>
</reference>
<dbReference type="AlphaFoldDB" id="A0A2I0WQJ3"/>